<dbReference type="EMBL" id="JAKUCV010002160">
    <property type="protein sequence ID" value="KAJ4843738.1"/>
    <property type="molecule type" value="Genomic_DNA"/>
</dbReference>
<comment type="caution">
    <text evidence="3">The sequence shown here is derived from an EMBL/GenBank/DDBJ whole genome shotgun (WGS) entry which is preliminary data.</text>
</comment>
<reference evidence="3" key="2">
    <citation type="journal article" date="2023" name="Plants (Basel)">
        <title>Annotation of the Turnera subulata (Passifloraceae) Draft Genome Reveals the S-Locus Evolved after the Divergence of Turneroideae from Passifloroideae in a Stepwise Manner.</title>
        <authorList>
            <person name="Henning P.M."/>
            <person name="Roalson E.H."/>
            <person name="Mir W."/>
            <person name="McCubbin A.G."/>
            <person name="Shore J.S."/>
        </authorList>
    </citation>
    <scope>NUCLEOTIDE SEQUENCE</scope>
    <source>
        <strain evidence="3">F60SS</strain>
    </source>
</reference>
<evidence type="ECO:0000313" key="3">
    <source>
        <dbReference type="EMBL" id="KAJ4843738.1"/>
    </source>
</evidence>
<keyword evidence="4" id="KW-1185">Reference proteome</keyword>
<feature type="compositionally biased region" description="Low complexity" evidence="1">
    <location>
        <begin position="283"/>
        <end position="293"/>
    </location>
</feature>
<name>A0A9Q0G524_9ROSI</name>
<accession>A0A9Q0G524</accession>
<dbReference type="InterPro" id="IPR040256">
    <property type="entry name" value="At4g02000-like"/>
</dbReference>
<dbReference type="PANTHER" id="PTHR31286">
    <property type="entry name" value="GLYCINE-RICH CELL WALL STRUCTURAL PROTEIN 1.8-LIKE"/>
    <property type="match status" value="1"/>
</dbReference>
<evidence type="ECO:0000256" key="2">
    <source>
        <dbReference type="SAM" id="SignalP"/>
    </source>
</evidence>
<sequence>MVQFQVLLALGSLVGGAMKVDDNTKAALRGKYERVVVEVDLGKPFRGVFEFDDLEFKVSYEGLPVICYGCGSLAHSLAACLVWQPLAPVAGPLGSRAQQQPTGTGEWTNVPQRGRRRGRRGFDSPVARLEVSGSRFNVFNSPVFQDMEAADGVPHCSSAQATVVLGSGISLDEREHVWDQTIVVPSEPAVAPHTVEAVASGPQVSSQLDQQVFFSSSNSPLITPELFAEPPPIPPNPYSLRSSGVPPSPSKPPDLNLASLFGKPSEGEKKKQVAGLPLKKPPLKVSSPKKSSLTTREGPGAGRKGKRVRSLGPYESC</sequence>
<dbReference type="Proteomes" id="UP001141552">
    <property type="component" value="Unassembled WGS sequence"/>
</dbReference>
<feature type="region of interest" description="Disordered" evidence="1">
    <location>
        <begin position="94"/>
        <end position="123"/>
    </location>
</feature>
<protein>
    <recommendedName>
        <fullName evidence="5">Zinc knuckle CX2CX4HX4C domain-containing protein</fullName>
    </recommendedName>
</protein>
<keyword evidence="2" id="KW-0732">Signal</keyword>
<feature type="region of interest" description="Disordered" evidence="1">
    <location>
        <begin position="224"/>
        <end position="317"/>
    </location>
</feature>
<feature type="signal peptide" evidence="2">
    <location>
        <begin position="1"/>
        <end position="19"/>
    </location>
</feature>
<reference evidence="3" key="1">
    <citation type="submission" date="2022-02" db="EMBL/GenBank/DDBJ databases">
        <authorList>
            <person name="Henning P.M."/>
            <person name="McCubbin A.G."/>
            <person name="Shore J.S."/>
        </authorList>
    </citation>
    <scope>NUCLEOTIDE SEQUENCE</scope>
    <source>
        <strain evidence="3">F60SS</strain>
        <tissue evidence="3">Leaves</tissue>
    </source>
</reference>
<dbReference type="AlphaFoldDB" id="A0A9Q0G524"/>
<feature type="chain" id="PRO_5040501973" description="Zinc knuckle CX2CX4HX4C domain-containing protein" evidence="2">
    <location>
        <begin position="20"/>
        <end position="317"/>
    </location>
</feature>
<dbReference type="PANTHER" id="PTHR31286:SF99">
    <property type="entry name" value="DUF4283 DOMAIN-CONTAINING PROTEIN"/>
    <property type="match status" value="1"/>
</dbReference>
<proteinExistence type="predicted"/>
<gene>
    <name evidence="3" type="ORF">Tsubulata_010078</name>
</gene>
<evidence type="ECO:0000256" key="1">
    <source>
        <dbReference type="SAM" id="MobiDB-lite"/>
    </source>
</evidence>
<evidence type="ECO:0008006" key="5">
    <source>
        <dbReference type="Google" id="ProtNLM"/>
    </source>
</evidence>
<organism evidence="3 4">
    <name type="scientific">Turnera subulata</name>
    <dbReference type="NCBI Taxonomy" id="218843"/>
    <lineage>
        <taxon>Eukaryota</taxon>
        <taxon>Viridiplantae</taxon>
        <taxon>Streptophyta</taxon>
        <taxon>Embryophyta</taxon>
        <taxon>Tracheophyta</taxon>
        <taxon>Spermatophyta</taxon>
        <taxon>Magnoliopsida</taxon>
        <taxon>eudicotyledons</taxon>
        <taxon>Gunneridae</taxon>
        <taxon>Pentapetalae</taxon>
        <taxon>rosids</taxon>
        <taxon>fabids</taxon>
        <taxon>Malpighiales</taxon>
        <taxon>Passifloraceae</taxon>
        <taxon>Turnera</taxon>
    </lineage>
</organism>
<evidence type="ECO:0000313" key="4">
    <source>
        <dbReference type="Proteomes" id="UP001141552"/>
    </source>
</evidence>
<feature type="compositionally biased region" description="Polar residues" evidence="1">
    <location>
        <begin position="96"/>
        <end position="111"/>
    </location>
</feature>